<evidence type="ECO:0000259" key="3">
    <source>
        <dbReference type="PROSITE" id="PS50102"/>
    </source>
</evidence>
<reference evidence="4" key="2">
    <citation type="journal article" date="2007" name="Science">
        <title>Draft genome sequence of the sexually transmitted pathogen Trichomonas vaginalis.</title>
        <authorList>
            <person name="Carlton J.M."/>
            <person name="Hirt R.P."/>
            <person name="Silva J.C."/>
            <person name="Delcher A.L."/>
            <person name="Schatz M."/>
            <person name="Zhao Q."/>
            <person name="Wortman J.R."/>
            <person name="Bidwell S.L."/>
            <person name="Alsmark U.C.M."/>
            <person name="Besteiro S."/>
            <person name="Sicheritz-Ponten T."/>
            <person name="Noel C.J."/>
            <person name="Dacks J.B."/>
            <person name="Foster P.G."/>
            <person name="Simillion C."/>
            <person name="Van de Peer Y."/>
            <person name="Miranda-Saavedra D."/>
            <person name="Barton G.J."/>
            <person name="Westrop G.D."/>
            <person name="Mueller S."/>
            <person name="Dessi D."/>
            <person name="Fiori P.L."/>
            <person name="Ren Q."/>
            <person name="Paulsen I."/>
            <person name="Zhang H."/>
            <person name="Bastida-Corcuera F.D."/>
            <person name="Simoes-Barbosa A."/>
            <person name="Brown M.T."/>
            <person name="Hayes R.D."/>
            <person name="Mukherjee M."/>
            <person name="Okumura C.Y."/>
            <person name="Schneider R."/>
            <person name="Smith A.J."/>
            <person name="Vanacova S."/>
            <person name="Villalvazo M."/>
            <person name="Haas B.J."/>
            <person name="Pertea M."/>
            <person name="Feldblyum T.V."/>
            <person name="Utterback T.R."/>
            <person name="Shu C.L."/>
            <person name="Osoegawa K."/>
            <person name="de Jong P.J."/>
            <person name="Hrdy I."/>
            <person name="Horvathova L."/>
            <person name="Zubacova Z."/>
            <person name="Dolezal P."/>
            <person name="Malik S.B."/>
            <person name="Logsdon J.M. Jr."/>
            <person name="Henze K."/>
            <person name="Gupta A."/>
            <person name="Wang C.C."/>
            <person name="Dunne R.L."/>
            <person name="Upcroft J.A."/>
            <person name="Upcroft P."/>
            <person name="White O."/>
            <person name="Salzberg S.L."/>
            <person name="Tang P."/>
            <person name="Chiu C.-H."/>
            <person name="Lee Y.-S."/>
            <person name="Embley T.M."/>
            <person name="Coombs G.H."/>
            <person name="Mottram J.C."/>
            <person name="Tachezy J."/>
            <person name="Fraser-Liggett C.M."/>
            <person name="Johnson P.J."/>
        </authorList>
    </citation>
    <scope>NUCLEOTIDE SEQUENCE [LARGE SCALE GENOMIC DNA]</scope>
    <source>
        <strain evidence="4">G3</strain>
    </source>
</reference>
<feature type="compositionally biased region" description="Basic and acidic residues" evidence="2">
    <location>
        <begin position="91"/>
        <end position="158"/>
    </location>
</feature>
<dbReference type="PANTHER" id="PTHR46259">
    <property type="entry name" value="ZINC FINGER CCHC-TYPE AND RNA-BINDING MOTIF-CONTAINING PROTEIN 1"/>
    <property type="match status" value="1"/>
</dbReference>
<feature type="compositionally biased region" description="Basic and acidic residues" evidence="2">
    <location>
        <begin position="181"/>
        <end position="200"/>
    </location>
</feature>
<feature type="compositionally biased region" description="Low complexity" evidence="2">
    <location>
        <begin position="269"/>
        <end position="284"/>
    </location>
</feature>
<dbReference type="AlphaFoldDB" id="A2DZ04"/>
<protein>
    <recommendedName>
        <fullName evidence="3">RRM domain-containing protein</fullName>
    </recommendedName>
</protein>
<dbReference type="OMA" id="RYDDYSC"/>
<accession>A2DZ04</accession>
<sequence length="405" mass="47575">MTQDDEDVRTVYIGNLPFSTSELEVKTLFEVYGKIIKMKTLNQTNSRQFHGVMFVVMETKEQADKAVEGLNQTIFGNRKLKVSIAVRKAPEKDFKDDRPPFDSKPRPPRPYGRDSRPDYPEDRYDLRKPASYRPEPRDPYPRYEHSSSGRVDRREPRDPPPYAPRSERERYDSYYPSRSYPAERYDTPPKYGRQYEERYEPPPPPPRETGYYSYSRSEQYYDRPSSYAAPSDDYPSQTSYKYSDYPAPPSYKSSEYKPPSPTRSEYPTQPRSEYSSQSRSEYAAPTRSEYPTQSSRTEYSSKSRSEYAPPARSDYPAQTAREYPSQSSRTEYTPQSISDYTPSSRSEYSAQTRTDYNPYPSPPHDKRSASYADRTPREEEKKSTEQTADYRYTDYNSTTYKKDYR</sequence>
<dbReference type="InterPro" id="IPR035979">
    <property type="entry name" value="RBD_domain_sf"/>
</dbReference>
<gene>
    <name evidence="4" type="ORF">TVAG_256070</name>
</gene>
<evidence type="ECO:0000313" key="4">
    <source>
        <dbReference type="EMBL" id="EAY14415.1"/>
    </source>
</evidence>
<dbReference type="RefSeq" id="XP_001326638.1">
    <property type="nucleotide sequence ID" value="XM_001326603.1"/>
</dbReference>
<dbReference type="EMBL" id="DS113271">
    <property type="protein sequence ID" value="EAY14415.1"/>
    <property type="molecule type" value="Genomic_DNA"/>
</dbReference>
<feature type="domain" description="RRM" evidence="3">
    <location>
        <begin position="9"/>
        <end position="87"/>
    </location>
</feature>
<feature type="region of interest" description="Disordered" evidence="2">
    <location>
        <begin position="91"/>
        <end position="405"/>
    </location>
</feature>
<dbReference type="Gene3D" id="3.30.70.330">
    <property type="match status" value="1"/>
</dbReference>
<dbReference type="PANTHER" id="PTHR46259:SF1">
    <property type="entry name" value="ZINC FINGER CCHC-TYPE AND RNA-BINDING MOTIF-CONTAINING PROTEIN 1"/>
    <property type="match status" value="1"/>
</dbReference>
<dbReference type="CDD" id="cd00590">
    <property type="entry name" value="RRM_SF"/>
    <property type="match status" value="1"/>
</dbReference>
<dbReference type="PROSITE" id="PS50102">
    <property type="entry name" value="RRM"/>
    <property type="match status" value="1"/>
</dbReference>
<dbReference type="InterPro" id="IPR000504">
    <property type="entry name" value="RRM_dom"/>
</dbReference>
<dbReference type="KEGG" id="tva:4772403"/>
<dbReference type="GO" id="GO:0000398">
    <property type="term" value="P:mRNA splicing, via spliceosome"/>
    <property type="evidence" value="ECO:0007669"/>
    <property type="project" value="InterPro"/>
</dbReference>
<feature type="compositionally biased region" description="Basic and acidic residues" evidence="2">
    <location>
        <begin position="363"/>
        <end position="384"/>
    </location>
</feature>
<reference evidence="4" key="1">
    <citation type="submission" date="2006-10" db="EMBL/GenBank/DDBJ databases">
        <authorList>
            <person name="Amadeo P."/>
            <person name="Zhao Q."/>
            <person name="Wortman J."/>
            <person name="Fraser-Liggett C."/>
            <person name="Carlton J."/>
        </authorList>
    </citation>
    <scope>NUCLEOTIDE SEQUENCE</scope>
    <source>
        <strain evidence="4">G3</strain>
    </source>
</reference>
<dbReference type="SUPFAM" id="SSF54928">
    <property type="entry name" value="RNA-binding domain, RBD"/>
    <property type="match status" value="1"/>
</dbReference>
<evidence type="ECO:0000256" key="2">
    <source>
        <dbReference type="SAM" id="MobiDB-lite"/>
    </source>
</evidence>
<name>A2DZ04_TRIV3</name>
<dbReference type="GO" id="GO:0003723">
    <property type="term" value="F:RNA binding"/>
    <property type="evidence" value="ECO:0007669"/>
    <property type="project" value="UniProtKB-UniRule"/>
</dbReference>
<organism evidence="4 5">
    <name type="scientific">Trichomonas vaginalis (strain ATCC PRA-98 / G3)</name>
    <dbReference type="NCBI Taxonomy" id="412133"/>
    <lineage>
        <taxon>Eukaryota</taxon>
        <taxon>Metamonada</taxon>
        <taxon>Parabasalia</taxon>
        <taxon>Trichomonadida</taxon>
        <taxon>Trichomonadidae</taxon>
        <taxon>Trichomonas</taxon>
    </lineage>
</organism>
<dbReference type="GO" id="GO:0005689">
    <property type="term" value="C:U12-type spliceosomal complex"/>
    <property type="evidence" value="ECO:0007669"/>
    <property type="project" value="InterPro"/>
</dbReference>
<dbReference type="VEuPathDB" id="TrichDB:TVAG_256070"/>
<keyword evidence="1" id="KW-0694">RNA-binding</keyword>
<evidence type="ECO:0000313" key="5">
    <source>
        <dbReference type="Proteomes" id="UP000001542"/>
    </source>
</evidence>
<dbReference type="SMR" id="A2DZ04"/>
<dbReference type="InterPro" id="IPR012677">
    <property type="entry name" value="Nucleotide-bd_a/b_plait_sf"/>
</dbReference>
<dbReference type="SMART" id="SM00360">
    <property type="entry name" value="RRM"/>
    <property type="match status" value="1"/>
</dbReference>
<dbReference type="Pfam" id="PF00076">
    <property type="entry name" value="RRM_1"/>
    <property type="match status" value="1"/>
</dbReference>
<dbReference type="InterPro" id="IPR044598">
    <property type="entry name" value="ZCRB1"/>
</dbReference>
<dbReference type="STRING" id="5722.A2DZ04"/>
<dbReference type="eggNOG" id="KOG0118">
    <property type="taxonomic scope" value="Eukaryota"/>
</dbReference>
<dbReference type="OrthoDB" id="267048at2759"/>
<evidence type="ECO:0000256" key="1">
    <source>
        <dbReference type="PROSITE-ProRule" id="PRU00176"/>
    </source>
</evidence>
<proteinExistence type="predicted"/>
<dbReference type="Proteomes" id="UP000001542">
    <property type="component" value="Unassembled WGS sequence"/>
</dbReference>
<dbReference type="InParanoid" id="A2DZ04"/>
<dbReference type="VEuPathDB" id="TrichDB:TVAGG3_0868990"/>
<keyword evidence="5" id="KW-1185">Reference proteome</keyword>
<feature type="compositionally biased region" description="Polar residues" evidence="2">
    <location>
        <begin position="324"/>
        <end position="355"/>
    </location>
</feature>